<evidence type="ECO:0000259" key="12">
    <source>
        <dbReference type="SMART" id="SM01274"/>
    </source>
</evidence>
<dbReference type="CDD" id="cd05311">
    <property type="entry name" value="NAD_bind_2_malic_enz"/>
    <property type="match status" value="1"/>
</dbReference>
<dbReference type="InterPro" id="IPR045213">
    <property type="entry name" value="Malic_NAD-bd_bact_type"/>
</dbReference>
<evidence type="ECO:0000313" key="13">
    <source>
        <dbReference type="EMBL" id="WPU64768.1"/>
    </source>
</evidence>
<keyword evidence="14" id="KW-1185">Reference proteome</keyword>
<dbReference type="RefSeq" id="WP_321394189.1">
    <property type="nucleotide sequence ID" value="NZ_CP139487.1"/>
</dbReference>
<feature type="active site" description="Proton acceptor" evidence="8">
    <location>
        <position position="103"/>
    </location>
</feature>
<evidence type="ECO:0000256" key="8">
    <source>
        <dbReference type="PIRSR" id="PIRSR036684-1"/>
    </source>
</evidence>
<accession>A0AAX4HN73</accession>
<dbReference type="InterPro" id="IPR002505">
    <property type="entry name" value="PTA_PTB"/>
</dbReference>
<dbReference type="PANTHER" id="PTHR43237">
    <property type="entry name" value="NADP-DEPENDENT MALIC ENZYME"/>
    <property type="match status" value="1"/>
</dbReference>
<keyword evidence="7" id="KW-0511">Multifunctional enzyme</keyword>
<dbReference type="GO" id="GO:0046872">
    <property type="term" value="F:metal ion binding"/>
    <property type="evidence" value="ECO:0007669"/>
    <property type="project" value="UniProtKB-KW"/>
</dbReference>
<dbReference type="InterPro" id="IPR042112">
    <property type="entry name" value="P_AcTrfase_dom2"/>
</dbReference>
<dbReference type="Pfam" id="PF00390">
    <property type="entry name" value="malic"/>
    <property type="match status" value="1"/>
</dbReference>
<dbReference type="Gene3D" id="3.40.50.720">
    <property type="entry name" value="NAD(P)-binding Rossmann-like Domain"/>
    <property type="match status" value="1"/>
</dbReference>
<dbReference type="FunFam" id="3.40.50.720:FF:000095">
    <property type="entry name" value="NADP-dependent malic enzyme"/>
    <property type="match status" value="1"/>
</dbReference>
<comment type="similarity">
    <text evidence="4">In the C-terminal section; belongs to the phosphate acetyltransferase and butyryltransferase family.</text>
</comment>
<comment type="cofactor">
    <cofactor evidence="2">
        <name>Mg(2+)</name>
        <dbReference type="ChEBI" id="CHEBI:18420"/>
    </cofactor>
</comment>
<dbReference type="EMBL" id="CP139487">
    <property type="protein sequence ID" value="WPU64768.1"/>
    <property type="molecule type" value="Genomic_DNA"/>
</dbReference>
<dbReference type="Gene3D" id="3.40.50.10380">
    <property type="entry name" value="Malic enzyme, N-terminal domain"/>
    <property type="match status" value="1"/>
</dbReference>
<dbReference type="GO" id="GO:0006108">
    <property type="term" value="P:malate metabolic process"/>
    <property type="evidence" value="ECO:0007669"/>
    <property type="project" value="InterPro"/>
</dbReference>
<dbReference type="Proteomes" id="UP001324634">
    <property type="component" value="Chromosome"/>
</dbReference>
<name>A0AAX4HN73_9BACT</name>
<dbReference type="InterPro" id="IPR012302">
    <property type="entry name" value="Malic_NAD-bd"/>
</dbReference>
<evidence type="ECO:0000256" key="5">
    <source>
        <dbReference type="ARBA" id="ARBA00022723"/>
    </source>
</evidence>
<dbReference type="InterPro" id="IPR046346">
    <property type="entry name" value="Aminoacid_DH-like_N_sf"/>
</dbReference>
<comment type="similarity">
    <text evidence="3">In the N-terminal section; belongs to the malic enzymes family.</text>
</comment>
<feature type="binding site" evidence="9">
    <location>
        <position position="145"/>
    </location>
    <ligand>
        <name>a divalent metal cation</name>
        <dbReference type="ChEBI" id="CHEBI:60240"/>
    </ligand>
</feature>
<dbReference type="Gene3D" id="3.40.50.10750">
    <property type="entry name" value="Isocitrate/Isopropylmalate dehydrogenase-like"/>
    <property type="match status" value="1"/>
</dbReference>
<evidence type="ECO:0000256" key="7">
    <source>
        <dbReference type="ARBA" id="ARBA00023268"/>
    </source>
</evidence>
<evidence type="ECO:0000256" key="1">
    <source>
        <dbReference type="ARBA" id="ARBA00001936"/>
    </source>
</evidence>
<dbReference type="InterPro" id="IPR051674">
    <property type="entry name" value="Malate_Decarboxylase"/>
</dbReference>
<dbReference type="InterPro" id="IPR036291">
    <property type="entry name" value="NAD(P)-bd_dom_sf"/>
</dbReference>
<feature type="binding site" evidence="10">
    <location>
        <position position="296"/>
    </location>
    <ligand>
        <name>a divalent metal cation</name>
        <dbReference type="ChEBI" id="CHEBI:60240"/>
    </ligand>
</feature>
<organism evidence="13 14">
    <name type="scientific">Peredibacter starrii</name>
    <dbReference type="NCBI Taxonomy" id="28202"/>
    <lineage>
        <taxon>Bacteria</taxon>
        <taxon>Pseudomonadati</taxon>
        <taxon>Bdellovibrionota</taxon>
        <taxon>Bacteriovoracia</taxon>
        <taxon>Bacteriovoracales</taxon>
        <taxon>Bacteriovoracaceae</taxon>
        <taxon>Peredibacter</taxon>
    </lineage>
</organism>
<reference evidence="13 14" key="1">
    <citation type="submission" date="2023-11" db="EMBL/GenBank/DDBJ databases">
        <title>Peredibacter starrii A3.12.</title>
        <authorList>
            <person name="Mitchell R.J."/>
        </authorList>
    </citation>
    <scope>NUCLEOTIDE SEQUENCE [LARGE SCALE GENOMIC DNA]</scope>
    <source>
        <strain evidence="13 14">A3.12</strain>
    </source>
</reference>
<dbReference type="SMART" id="SM01274">
    <property type="entry name" value="malic"/>
    <property type="match status" value="1"/>
</dbReference>
<feature type="binding site" evidence="9">
    <location>
        <position position="146"/>
    </location>
    <ligand>
        <name>a divalent metal cation</name>
        <dbReference type="ChEBI" id="CHEBI:60240"/>
    </ligand>
</feature>
<dbReference type="InterPro" id="IPR037062">
    <property type="entry name" value="Malic_N_dom_sf"/>
</dbReference>
<dbReference type="PANTHER" id="PTHR43237:SF4">
    <property type="entry name" value="NADP-DEPENDENT MALIC ENZYME"/>
    <property type="match status" value="1"/>
</dbReference>
<evidence type="ECO:0000256" key="10">
    <source>
        <dbReference type="PIRSR" id="PIRSR036684-3"/>
    </source>
</evidence>
<dbReference type="SUPFAM" id="SSF53659">
    <property type="entry name" value="Isocitrate/Isopropylmalate dehydrogenase-like"/>
    <property type="match status" value="1"/>
</dbReference>
<keyword evidence="5 9" id="KW-0479">Metal-binding</keyword>
<dbReference type="AlphaFoldDB" id="A0AAX4HN73"/>
<dbReference type="InterPro" id="IPR012301">
    <property type="entry name" value="Malic_N_dom"/>
</dbReference>
<dbReference type="EC" id="1.1.1.40" evidence="13"/>
<proteinExistence type="inferred from homology"/>
<dbReference type="KEGG" id="psti:SOO65_18910"/>
<feature type="binding site" evidence="10">
    <location>
        <begin position="85"/>
        <end position="92"/>
    </location>
    <ligand>
        <name>NADP(+)</name>
        <dbReference type="ChEBI" id="CHEBI:58349"/>
    </ligand>
</feature>
<feature type="domain" description="Malic enzyme NAD-binding" evidence="11">
    <location>
        <begin position="172"/>
        <end position="409"/>
    </location>
</feature>
<comment type="cofactor">
    <cofactor evidence="1">
        <name>Mn(2+)</name>
        <dbReference type="ChEBI" id="CHEBI:29035"/>
    </cofactor>
</comment>
<evidence type="ECO:0000256" key="2">
    <source>
        <dbReference type="ARBA" id="ARBA00001946"/>
    </source>
</evidence>
<gene>
    <name evidence="13" type="ORF">SOO65_18910</name>
</gene>
<dbReference type="Gene3D" id="3.40.50.10950">
    <property type="match status" value="1"/>
</dbReference>
<dbReference type="PIRSF" id="PIRSF036684">
    <property type="entry name" value="ME_PTA"/>
    <property type="match status" value="1"/>
</dbReference>
<evidence type="ECO:0000256" key="4">
    <source>
        <dbReference type="ARBA" id="ARBA00008756"/>
    </source>
</evidence>
<dbReference type="FunFam" id="3.40.50.10380:FF:000003">
    <property type="entry name" value="NADP-dependent malic enzyme"/>
    <property type="match status" value="1"/>
</dbReference>
<dbReference type="GO" id="GO:0051287">
    <property type="term" value="F:NAD binding"/>
    <property type="evidence" value="ECO:0007669"/>
    <property type="project" value="InterPro"/>
</dbReference>
<evidence type="ECO:0000256" key="9">
    <source>
        <dbReference type="PIRSR" id="PIRSR036684-2"/>
    </source>
</evidence>
<dbReference type="GO" id="GO:0004473">
    <property type="term" value="F:malate dehydrogenase (decarboxylating) (NADP+) activity"/>
    <property type="evidence" value="ECO:0007669"/>
    <property type="project" value="UniProtKB-EC"/>
</dbReference>
<feature type="domain" description="Malic enzyme N-terminal" evidence="12">
    <location>
        <begin position="27"/>
        <end position="160"/>
    </location>
</feature>
<dbReference type="InterPro" id="IPR042113">
    <property type="entry name" value="P_AcTrfase_dom1"/>
</dbReference>
<evidence type="ECO:0000259" key="11">
    <source>
        <dbReference type="SMART" id="SM00919"/>
    </source>
</evidence>
<evidence type="ECO:0000256" key="3">
    <source>
        <dbReference type="ARBA" id="ARBA00007686"/>
    </source>
</evidence>
<dbReference type="SUPFAM" id="SSF53223">
    <property type="entry name" value="Aminoacid dehydrogenase-like, N-terminal domain"/>
    <property type="match status" value="1"/>
</dbReference>
<evidence type="ECO:0000256" key="6">
    <source>
        <dbReference type="ARBA" id="ARBA00023002"/>
    </source>
</evidence>
<evidence type="ECO:0000313" key="14">
    <source>
        <dbReference type="Proteomes" id="UP001324634"/>
    </source>
</evidence>
<dbReference type="SMART" id="SM00919">
    <property type="entry name" value="Malic_M"/>
    <property type="match status" value="1"/>
</dbReference>
<feature type="binding site" evidence="10">
    <location>
        <position position="171"/>
    </location>
    <ligand>
        <name>a divalent metal cation</name>
        <dbReference type="ChEBI" id="CHEBI:60240"/>
    </ligand>
</feature>
<protein>
    <submittedName>
        <fullName evidence="13">NADP-dependent malic enzyme</fullName>
        <ecNumber evidence="13">1.1.1.40</ecNumber>
    </submittedName>
</protein>
<dbReference type="Pfam" id="PF03949">
    <property type="entry name" value="Malic_M"/>
    <property type="match status" value="1"/>
</dbReference>
<dbReference type="GO" id="GO:0016746">
    <property type="term" value="F:acyltransferase activity"/>
    <property type="evidence" value="ECO:0007669"/>
    <property type="project" value="InterPro"/>
</dbReference>
<keyword evidence="6 13" id="KW-0560">Oxidoreductase</keyword>
<dbReference type="InterPro" id="IPR012188">
    <property type="entry name" value="ME_PTA"/>
</dbReference>
<dbReference type="Pfam" id="PF01515">
    <property type="entry name" value="PTA_PTB"/>
    <property type="match status" value="1"/>
</dbReference>
<sequence length="776" mass="84649">MTTPTNETTSAEEKYRLALDYHAHGRAGKVEITPTKPTMTARDLSLAYSPGVAAPCLEIAKNPDDVYKYTAKGNLVAVLSNGTAVLGLGDIGPLAGKPVMEGKGVLFKRFADIDVFDIEINNRSVEEIVRTVKSLEPTFGGINLEDIKAPECFEVETQLQEIMDIPIFHDDQHGTAIIGGAAFLNACEITNRDISKVKVVVSGAGAAAIATANFLLELGVKRENVLMADSKGVIYKGRTEGMNKYKDAFANETKCRTLADAMVNADAFIGCSAKGLVSKDMVKAMAKDPIIFAMANPDPEITPEEVAQVRSDAIMATGRSDYANQVNNVLCFPFLFRGALDVRARKINEEMKKAAAMALAKLAKEEVPEDVKRAYGNENFSFGRNYLIPKPFDKRVLTWVAPAVAKAAMDSGVARMPIEDFNAYAKSLQERLGQVGSIMRNIRSRLPGAGKAEKPRIVFPEGTNARILKAVSILRDEGLIQPILLGNKKIIHRKMDELGVSNLKDLEIIYPEDNANYETFVKDYFTQRQRKGVSYSFAKDTMKRGNYFGSMMVKTGNADGMITGATQNYPECIRPIMKVIGTNSPGRAKVAGIMMLVFKQRVVFLADCTVQMNPDAHDLADIALSAAQMYRNVMQAEPRVAFLSYSNFGSNRDPQAAKMAEAVKIAKAKDPTLIADGEMQADVAVNADIMKNLFEFCSLDKAADVLIFPDLGSANISYKLLAQLGGATSIGPILLPLKYAINIVQRTSTVDEIVNMSHLTALISQEIKAHRALKHS</sequence>
<keyword evidence="10" id="KW-0521">NADP</keyword>
<dbReference type="SUPFAM" id="SSF51735">
    <property type="entry name" value="NAD(P)-binding Rossmann-fold domains"/>
    <property type="match status" value="1"/>
</dbReference>